<dbReference type="EMBL" id="SLUN01000017">
    <property type="protein sequence ID" value="TCL65256.1"/>
    <property type="molecule type" value="Genomic_DNA"/>
</dbReference>
<dbReference type="OrthoDB" id="2964295at2"/>
<protein>
    <submittedName>
        <fullName evidence="2">Uncharacterized protein DUF1706</fullName>
    </submittedName>
</protein>
<evidence type="ECO:0000313" key="2">
    <source>
        <dbReference type="EMBL" id="TCL65256.1"/>
    </source>
</evidence>
<feature type="domain" description="Mycothiol-dependent maleylpyruvate isomerase metal-binding" evidence="1">
    <location>
        <begin position="19"/>
        <end position="123"/>
    </location>
</feature>
<dbReference type="Proteomes" id="UP000295008">
    <property type="component" value="Unassembled WGS sequence"/>
</dbReference>
<gene>
    <name evidence="2" type="ORF">EDC14_10174</name>
</gene>
<dbReference type="RefSeq" id="WP_132014938.1">
    <property type="nucleotide sequence ID" value="NZ_SLUN01000017.1"/>
</dbReference>
<dbReference type="GO" id="GO:0046872">
    <property type="term" value="F:metal ion binding"/>
    <property type="evidence" value="ECO:0007669"/>
    <property type="project" value="InterPro"/>
</dbReference>
<organism evidence="2 3">
    <name type="scientific">Hydrogenispora ethanolica</name>
    <dbReference type="NCBI Taxonomy" id="1082276"/>
    <lineage>
        <taxon>Bacteria</taxon>
        <taxon>Bacillati</taxon>
        <taxon>Bacillota</taxon>
        <taxon>Hydrogenispora</taxon>
    </lineage>
</organism>
<keyword evidence="3" id="KW-1185">Reference proteome</keyword>
<dbReference type="Gene3D" id="1.20.120.450">
    <property type="entry name" value="dinb family like domain"/>
    <property type="match status" value="1"/>
</dbReference>
<evidence type="ECO:0000313" key="3">
    <source>
        <dbReference type="Proteomes" id="UP000295008"/>
    </source>
</evidence>
<dbReference type="SUPFAM" id="SSF109854">
    <property type="entry name" value="DinB/YfiT-like putative metalloenzymes"/>
    <property type="match status" value="1"/>
</dbReference>
<comment type="caution">
    <text evidence="2">The sequence shown here is derived from an EMBL/GenBank/DDBJ whole genome shotgun (WGS) entry which is preliminary data.</text>
</comment>
<dbReference type="InterPro" id="IPR024344">
    <property type="entry name" value="MDMPI_metal-binding"/>
</dbReference>
<proteinExistence type="predicted"/>
<dbReference type="AlphaFoldDB" id="A0A4R1RH61"/>
<evidence type="ECO:0000259" key="1">
    <source>
        <dbReference type="Pfam" id="PF11716"/>
    </source>
</evidence>
<dbReference type="InterPro" id="IPR034660">
    <property type="entry name" value="DinB/YfiT-like"/>
</dbReference>
<dbReference type="Pfam" id="PF11716">
    <property type="entry name" value="MDMPI_N"/>
    <property type="match status" value="1"/>
</dbReference>
<sequence>MKGDRAMEYRVKLLSLLDQAQRQEEQLLGSLVETAAEARGDYDHWTLPDVLAHLGEWRLTAAGKLAALAEGKAVPFHEDLDAVNRRNYAKHCRDSAGEIRALAESSHAAFRQRVAAFDERRLGQPAGLEGFDAPLWRYILIDGFLHPTLHRAVYHFAGRDFAAAFRILAGNYRLLAELDDSPAMARSFLDCEGLLEEVMEREELLRRLREFRTAGAGGPDVPAGMVERFIEANRLG</sequence>
<reference evidence="2 3" key="1">
    <citation type="submission" date="2019-03" db="EMBL/GenBank/DDBJ databases">
        <title>Genomic Encyclopedia of Type Strains, Phase IV (KMG-IV): sequencing the most valuable type-strain genomes for metagenomic binning, comparative biology and taxonomic classification.</title>
        <authorList>
            <person name="Goeker M."/>
        </authorList>
    </citation>
    <scope>NUCLEOTIDE SEQUENCE [LARGE SCALE GENOMIC DNA]</scope>
    <source>
        <strain evidence="2 3">LX-B</strain>
    </source>
</reference>
<name>A0A4R1RH61_HYDET</name>
<accession>A0A4R1RH61</accession>